<keyword evidence="4" id="KW-1185">Reference proteome</keyword>
<dbReference type="InterPro" id="IPR018598">
    <property type="entry name" value="DUF2027"/>
</dbReference>
<reference evidence="4" key="1">
    <citation type="submission" date="2018-02" db="EMBL/GenBank/DDBJ databases">
        <authorList>
            <person name="Clavel T."/>
            <person name="Strowig T."/>
        </authorList>
    </citation>
    <scope>NUCLEOTIDE SEQUENCE [LARGE SCALE GENOMIC DNA]</scope>
    <source>
        <strain evidence="4">DSM 103720</strain>
    </source>
</reference>
<feature type="region of interest" description="Disordered" evidence="1">
    <location>
        <begin position="61"/>
        <end position="89"/>
    </location>
</feature>
<proteinExistence type="predicted"/>
<organism evidence="3 4">
    <name type="scientific">Duncaniella muris</name>
    <dbReference type="NCBI Taxonomy" id="2094150"/>
    <lineage>
        <taxon>Bacteria</taxon>
        <taxon>Pseudomonadati</taxon>
        <taxon>Bacteroidota</taxon>
        <taxon>Bacteroidia</taxon>
        <taxon>Bacteroidales</taxon>
        <taxon>Muribaculaceae</taxon>
        <taxon>Duncaniella</taxon>
    </lineage>
</organism>
<feature type="domain" description="Smr" evidence="2">
    <location>
        <begin position="297"/>
        <end position="356"/>
    </location>
</feature>
<dbReference type="InterPro" id="IPR002625">
    <property type="entry name" value="Smr_dom"/>
</dbReference>
<dbReference type="Proteomes" id="UP000244905">
    <property type="component" value="Unassembled WGS sequence"/>
</dbReference>
<dbReference type="AlphaFoldDB" id="A0A2V1IKM4"/>
<accession>A0A2V1IKM4</accession>
<dbReference type="Pfam" id="PF01713">
    <property type="entry name" value="Smr"/>
    <property type="match status" value="1"/>
</dbReference>
<evidence type="ECO:0000313" key="3">
    <source>
        <dbReference type="EMBL" id="PWB02840.1"/>
    </source>
</evidence>
<dbReference type="Pfam" id="PF09640">
    <property type="entry name" value="DUF2027"/>
    <property type="match status" value="1"/>
</dbReference>
<dbReference type="PROSITE" id="PS50828">
    <property type="entry name" value="SMR"/>
    <property type="match status" value="1"/>
</dbReference>
<dbReference type="InterPro" id="IPR036781">
    <property type="entry name" value="Smr_assoc-like_sf"/>
</dbReference>
<name>A0A2V1IKM4_9BACT</name>
<feature type="compositionally biased region" description="Low complexity" evidence="1">
    <location>
        <begin position="64"/>
        <end position="76"/>
    </location>
</feature>
<sequence>MAKIGDRVRFLNSVGGGIIKKIEGNIAYVDDNGFETPTLLRECVVVAEAATTEKKIALTQDAVKPAAPQSQPQKAAQKPEETPAIEETPEGEKLNVVLAYEPADIKHLNSTTFDVYLVNDSNYYLYFTYLTRADESTGWTTRYAGIVEPNIQVFLEEISGADLPSMDRIAVQMIAFKSDKEFKMKAPVAVETALDTTKFFKLHCFRSNVYFDKDVIAVDIVTNDIPRKRMVIDSSRIEEGIKAKNAVDRPARKPVQKKSSDKRAEIIEVDLHISELVDTTAGLSAADILNLQIDEFRKVMDANLKHKGQKIVFIHGKGEGVLRAALMKELNHRYKGHTVQDASFREYGFGATQVTI</sequence>
<evidence type="ECO:0000259" key="2">
    <source>
        <dbReference type="PROSITE" id="PS50828"/>
    </source>
</evidence>
<dbReference type="RefSeq" id="WP_107031905.1">
    <property type="nucleotide sequence ID" value="NZ_CAJSYL010000034.1"/>
</dbReference>
<comment type="caution">
    <text evidence="3">The sequence shown here is derived from an EMBL/GenBank/DDBJ whole genome shotgun (WGS) entry which is preliminary data.</text>
</comment>
<dbReference type="Gene3D" id="3.30.1370.110">
    <property type="match status" value="1"/>
</dbReference>
<dbReference type="Gene3D" id="2.60.40.1600">
    <property type="entry name" value="Smr-associated-like"/>
    <property type="match status" value="1"/>
</dbReference>
<protein>
    <submittedName>
        <fullName evidence="3">DUF2027 domain-containing protein</fullName>
    </submittedName>
</protein>
<gene>
    <name evidence="3" type="ORF">C5O23_05275</name>
</gene>
<dbReference type="SUPFAM" id="SSF158949">
    <property type="entry name" value="Smr-associated domain-like"/>
    <property type="match status" value="1"/>
</dbReference>
<evidence type="ECO:0000313" key="4">
    <source>
        <dbReference type="Proteomes" id="UP000244905"/>
    </source>
</evidence>
<dbReference type="EMBL" id="PUEC01000009">
    <property type="protein sequence ID" value="PWB02840.1"/>
    <property type="molecule type" value="Genomic_DNA"/>
</dbReference>
<dbReference type="GeneID" id="82525753"/>
<dbReference type="InterPro" id="IPR036063">
    <property type="entry name" value="Smr_dom_sf"/>
</dbReference>
<evidence type="ECO:0000256" key="1">
    <source>
        <dbReference type="SAM" id="MobiDB-lite"/>
    </source>
</evidence>